<dbReference type="InterPro" id="IPR001387">
    <property type="entry name" value="Cro/C1-type_HTH"/>
</dbReference>
<accession>A0ABV6K3Q5</accession>
<dbReference type="EMBL" id="JBHLUK010000066">
    <property type="protein sequence ID" value="MFC0424100.1"/>
    <property type="molecule type" value="Genomic_DNA"/>
</dbReference>
<proteinExistence type="predicted"/>
<reference evidence="2 3" key="1">
    <citation type="submission" date="2024-09" db="EMBL/GenBank/DDBJ databases">
        <authorList>
            <person name="Sun Q."/>
            <person name="Mori K."/>
        </authorList>
    </citation>
    <scope>NUCLEOTIDE SEQUENCE [LARGE SCALE GENOMIC DNA]</scope>
    <source>
        <strain evidence="2 3">TBRC 4575</strain>
    </source>
</reference>
<dbReference type="RefSeq" id="WP_137645307.1">
    <property type="nucleotide sequence ID" value="NZ_BAABRM010000015.1"/>
</dbReference>
<evidence type="ECO:0000313" key="3">
    <source>
        <dbReference type="Proteomes" id="UP001589855"/>
    </source>
</evidence>
<name>A0ABV6K3Q5_9LACO</name>
<comment type="caution">
    <text evidence="2">The sequence shown here is derived from an EMBL/GenBank/DDBJ whole genome shotgun (WGS) entry which is preliminary data.</text>
</comment>
<dbReference type="SMART" id="SM00530">
    <property type="entry name" value="HTH_XRE"/>
    <property type="match status" value="1"/>
</dbReference>
<dbReference type="InterPro" id="IPR010982">
    <property type="entry name" value="Lambda_DNA-bd_dom_sf"/>
</dbReference>
<dbReference type="Gene3D" id="1.10.260.40">
    <property type="entry name" value="lambda repressor-like DNA-binding domains"/>
    <property type="match status" value="1"/>
</dbReference>
<gene>
    <name evidence="2" type="ORF">ACFFGS_08220</name>
</gene>
<keyword evidence="3" id="KW-1185">Reference proteome</keyword>
<dbReference type="SUPFAM" id="SSF47413">
    <property type="entry name" value="lambda repressor-like DNA-binding domains"/>
    <property type="match status" value="1"/>
</dbReference>
<dbReference type="InterPro" id="IPR053163">
    <property type="entry name" value="HTH-type_regulator_Rgg"/>
</dbReference>
<dbReference type="PROSITE" id="PS50943">
    <property type="entry name" value="HTH_CROC1"/>
    <property type="match status" value="1"/>
</dbReference>
<dbReference type="Proteomes" id="UP001589855">
    <property type="component" value="Unassembled WGS sequence"/>
</dbReference>
<feature type="domain" description="HTH cro/C1-type" evidence="1">
    <location>
        <begin position="8"/>
        <end position="61"/>
    </location>
</feature>
<evidence type="ECO:0000259" key="1">
    <source>
        <dbReference type="PROSITE" id="PS50943"/>
    </source>
</evidence>
<protein>
    <submittedName>
        <fullName evidence="2">Helix-turn-helix domain-containing protein</fullName>
    </submittedName>
</protein>
<dbReference type="PANTHER" id="PTHR37038">
    <property type="entry name" value="TRANSCRIPTIONAL REGULATOR-RELATED"/>
    <property type="match status" value="1"/>
</dbReference>
<dbReference type="CDD" id="cd00093">
    <property type="entry name" value="HTH_XRE"/>
    <property type="match status" value="1"/>
</dbReference>
<dbReference type="Pfam" id="PF01381">
    <property type="entry name" value="HTH_3"/>
    <property type="match status" value="1"/>
</dbReference>
<organism evidence="2 3">
    <name type="scientific">Lactiplantibacillus plajomi</name>
    <dbReference type="NCBI Taxonomy" id="1457217"/>
    <lineage>
        <taxon>Bacteria</taxon>
        <taxon>Bacillati</taxon>
        <taxon>Bacillota</taxon>
        <taxon>Bacilli</taxon>
        <taxon>Lactobacillales</taxon>
        <taxon>Lactobacillaceae</taxon>
        <taxon>Lactiplantibacillus</taxon>
    </lineage>
</organism>
<evidence type="ECO:0000313" key="2">
    <source>
        <dbReference type="EMBL" id="MFC0424100.1"/>
    </source>
</evidence>
<dbReference type="PANTHER" id="PTHR37038:SF12">
    <property type="entry name" value="TRANSCRIPTIONAL REGULATOR"/>
    <property type="match status" value="1"/>
</dbReference>
<sequence>MTAFGQTIHQIRLTKDLSQQAVYSGVVSRSFANRFERGQNDIAATKLFKILDNLGISADEFRFIHRNYQPTPLAQALLQVERYYQQQNFPALATWVREHVNSPRSYERLVASYGDILLLAYDHSRIALTKTARIAYDHLRQTKTWSLQELKFVPVLVPLLASSEGVAALPALTRKVEQNCQRYQTAWGDPLHALPVLTNYYGTLFQVTLNYHDYAAAKAIKSKLLALDTQRLTWDERLSRQLWLGIWALFFGDAVAGQQTLDEITALEDRFRPTIDQSVYEIIRIRTKQARDYRAKLT</sequence>